<reference evidence="2 3" key="1">
    <citation type="submission" date="2016-11" db="EMBL/GenBank/DDBJ databases">
        <authorList>
            <person name="Klemetsen T."/>
        </authorList>
    </citation>
    <scope>NUCLEOTIDE SEQUENCE [LARGE SCALE GENOMIC DNA]</scope>
    <source>
        <strain evidence="2">MT 2528</strain>
    </source>
</reference>
<keyword evidence="1" id="KW-0812">Transmembrane</keyword>
<dbReference type="GeneID" id="61297866"/>
<name>A0ABY1HLN6_9GAMM</name>
<feature type="transmembrane region" description="Helical" evidence="1">
    <location>
        <begin position="123"/>
        <end position="152"/>
    </location>
</feature>
<accession>A0ABY1HLN6</accession>
<keyword evidence="3" id="KW-1185">Reference proteome</keyword>
<protein>
    <submittedName>
        <fullName evidence="2">Peptidase, M48 family</fullName>
    </submittedName>
</protein>
<evidence type="ECO:0000313" key="2">
    <source>
        <dbReference type="EMBL" id="SGZ00668.1"/>
    </source>
</evidence>
<proteinExistence type="predicted"/>
<evidence type="ECO:0000313" key="3">
    <source>
        <dbReference type="Proteomes" id="UP000182660"/>
    </source>
</evidence>
<dbReference type="EMBL" id="FPLJ01000102">
    <property type="protein sequence ID" value="SGZ00668.1"/>
    <property type="molecule type" value="Genomic_DNA"/>
</dbReference>
<dbReference type="PROSITE" id="PS51257">
    <property type="entry name" value="PROKAR_LIPOPROTEIN"/>
    <property type="match status" value="1"/>
</dbReference>
<keyword evidence="1" id="KW-1133">Transmembrane helix</keyword>
<dbReference type="RefSeq" id="WP_075473411.1">
    <property type="nucleotide sequence ID" value="NZ_CAWQZC010000009.1"/>
</dbReference>
<sequence length="176" mass="19726">MKNLVANLFVIIFACTLLLGSYAHFKGIYDWAPWYVNGADVLEFEGKVKSVKWRGKSCGCWVVLASSVDKVLSFYSYKNSYIGGLPKVNSGYLFKYQLNPKQENRPIGIYALKSGVSIYKTELYAGFGLAVTSAVEGTLFFVMSVLLLYLYFFNGYFKNHITSPNNPLNKANQSDA</sequence>
<keyword evidence="1" id="KW-0472">Membrane</keyword>
<gene>
    <name evidence="2" type="ORF">MT2528_4067</name>
</gene>
<evidence type="ECO:0000256" key="1">
    <source>
        <dbReference type="SAM" id="Phobius"/>
    </source>
</evidence>
<dbReference type="Proteomes" id="UP000182660">
    <property type="component" value="Unassembled WGS sequence"/>
</dbReference>
<organism evidence="2 3">
    <name type="scientific">Moritella viscosa</name>
    <dbReference type="NCBI Taxonomy" id="80854"/>
    <lineage>
        <taxon>Bacteria</taxon>
        <taxon>Pseudomonadati</taxon>
        <taxon>Pseudomonadota</taxon>
        <taxon>Gammaproteobacteria</taxon>
        <taxon>Alteromonadales</taxon>
        <taxon>Moritellaceae</taxon>
        <taxon>Moritella</taxon>
    </lineage>
</organism>
<comment type="caution">
    <text evidence="2">The sequence shown here is derived from an EMBL/GenBank/DDBJ whole genome shotgun (WGS) entry which is preliminary data.</text>
</comment>